<sequence length="177" mass="19872">MAWNACSLKEKRSELIEVLERYNIDILLVSETFLKPGHRFTLPGYSVCRVDRLRTKGGGHRFTLPGYSVCRVDRLRTKGGGTLIATRSHLRHVYPEPPELTSLEATVAVVEVRAIGPIRVFSTYAPPSRPFSADDYQSMFSYDEPTLVIGDLNAKHPFWGCRVSNGFGKRLLQFLGG</sequence>
<accession>A0AAW1IWB5</accession>
<comment type="caution">
    <text evidence="2">The sequence shown here is derived from an EMBL/GenBank/DDBJ whole genome shotgun (WGS) entry which is preliminary data.</text>
</comment>
<keyword evidence="2" id="KW-0378">Hydrolase</keyword>
<dbReference type="GO" id="GO:0004519">
    <property type="term" value="F:endonuclease activity"/>
    <property type="evidence" value="ECO:0007669"/>
    <property type="project" value="UniProtKB-KW"/>
</dbReference>
<dbReference type="SUPFAM" id="SSF56219">
    <property type="entry name" value="DNase I-like"/>
    <property type="match status" value="1"/>
</dbReference>
<dbReference type="Proteomes" id="UP001458880">
    <property type="component" value="Unassembled WGS sequence"/>
</dbReference>
<proteinExistence type="predicted"/>
<gene>
    <name evidence="2" type="ORF">QE152_g33643</name>
</gene>
<keyword evidence="3" id="KW-1185">Reference proteome</keyword>
<evidence type="ECO:0000313" key="3">
    <source>
        <dbReference type="Proteomes" id="UP001458880"/>
    </source>
</evidence>
<evidence type="ECO:0000313" key="2">
    <source>
        <dbReference type="EMBL" id="KAK9694251.1"/>
    </source>
</evidence>
<feature type="domain" description="Endonuclease/exonuclease/phosphatase" evidence="1">
    <location>
        <begin position="1"/>
        <end position="170"/>
    </location>
</feature>
<dbReference type="Pfam" id="PF03372">
    <property type="entry name" value="Exo_endo_phos"/>
    <property type="match status" value="1"/>
</dbReference>
<name>A0AAW1IWB5_POPJA</name>
<evidence type="ECO:0000259" key="1">
    <source>
        <dbReference type="Pfam" id="PF03372"/>
    </source>
</evidence>
<dbReference type="AlphaFoldDB" id="A0AAW1IWB5"/>
<keyword evidence="2" id="KW-0540">Nuclease</keyword>
<dbReference type="PANTHER" id="PTHR33273">
    <property type="entry name" value="DOMAIN-CONTAINING PROTEIN, PUTATIVE-RELATED"/>
    <property type="match status" value="1"/>
</dbReference>
<keyword evidence="2" id="KW-0255">Endonuclease</keyword>
<dbReference type="EMBL" id="JASPKY010000517">
    <property type="protein sequence ID" value="KAK9694251.1"/>
    <property type="molecule type" value="Genomic_DNA"/>
</dbReference>
<protein>
    <submittedName>
        <fullName evidence="2">Endonuclease-reverse transcriptase</fullName>
    </submittedName>
</protein>
<dbReference type="InterPro" id="IPR036691">
    <property type="entry name" value="Endo/exonu/phosph_ase_sf"/>
</dbReference>
<reference evidence="2 3" key="1">
    <citation type="journal article" date="2024" name="BMC Genomics">
        <title>De novo assembly and annotation of Popillia japonica's genome with initial clues to its potential as an invasive pest.</title>
        <authorList>
            <person name="Cucini C."/>
            <person name="Boschi S."/>
            <person name="Funari R."/>
            <person name="Cardaioli E."/>
            <person name="Iannotti N."/>
            <person name="Marturano G."/>
            <person name="Paoli F."/>
            <person name="Bruttini M."/>
            <person name="Carapelli A."/>
            <person name="Frati F."/>
            <person name="Nardi F."/>
        </authorList>
    </citation>
    <scope>NUCLEOTIDE SEQUENCE [LARGE SCALE GENOMIC DNA]</scope>
    <source>
        <strain evidence="2">DMR45628</strain>
    </source>
</reference>
<dbReference type="Gene3D" id="3.60.10.10">
    <property type="entry name" value="Endonuclease/exonuclease/phosphatase"/>
    <property type="match status" value="1"/>
</dbReference>
<dbReference type="PANTHER" id="PTHR33273:SF2">
    <property type="entry name" value="ENDONUCLEASE_EXONUCLEASE_PHOSPHATASE DOMAIN-CONTAINING PROTEIN"/>
    <property type="match status" value="1"/>
</dbReference>
<dbReference type="InterPro" id="IPR005135">
    <property type="entry name" value="Endo/exonuclease/phosphatase"/>
</dbReference>
<organism evidence="2 3">
    <name type="scientific">Popillia japonica</name>
    <name type="common">Japanese beetle</name>
    <dbReference type="NCBI Taxonomy" id="7064"/>
    <lineage>
        <taxon>Eukaryota</taxon>
        <taxon>Metazoa</taxon>
        <taxon>Ecdysozoa</taxon>
        <taxon>Arthropoda</taxon>
        <taxon>Hexapoda</taxon>
        <taxon>Insecta</taxon>
        <taxon>Pterygota</taxon>
        <taxon>Neoptera</taxon>
        <taxon>Endopterygota</taxon>
        <taxon>Coleoptera</taxon>
        <taxon>Polyphaga</taxon>
        <taxon>Scarabaeiformia</taxon>
        <taxon>Scarabaeidae</taxon>
        <taxon>Rutelinae</taxon>
        <taxon>Popillia</taxon>
    </lineage>
</organism>